<dbReference type="EMBL" id="GGEC01056833">
    <property type="protein sequence ID" value="MBX37317.1"/>
    <property type="molecule type" value="Transcribed_RNA"/>
</dbReference>
<accession>A0A2P2N4B2</accession>
<organism evidence="1">
    <name type="scientific">Rhizophora mucronata</name>
    <name type="common">Asiatic mangrove</name>
    <dbReference type="NCBI Taxonomy" id="61149"/>
    <lineage>
        <taxon>Eukaryota</taxon>
        <taxon>Viridiplantae</taxon>
        <taxon>Streptophyta</taxon>
        <taxon>Embryophyta</taxon>
        <taxon>Tracheophyta</taxon>
        <taxon>Spermatophyta</taxon>
        <taxon>Magnoliopsida</taxon>
        <taxon>eudicotyledons</taxon>
        <taxon>Gunneridae</taxon>
        <taxon>Pentapetalae</taxon>
        <taxon>rosids</taxon>
        <taxon>fabids</taxon>
        <taxon>Malpighiales</taxon>
        <taxon>Rhizophoraceae</taxon>
        <taxon>Rhizophora</taxon>
    </lineage>
</organism>
<sequence>MFDVQNHNLPNQPRKEHNDLNHSLCLLQILSGYTSWESTDQALCKPQMTRPGICNSSTPGLHCLIPLPQGHMVDQ</sequence>
<evidence type="ECO:0000313" key="1">
    <source>
        <dbReference type="EMBL" id="MBX37317.1"/>
    </source>
</evidence>
<proteinExistence type="predicted"/>
<protein>
    <submittedName>
        <fullName evidence="1">Uncharacterized protein</fullName>
    </submittedName>
</protein>
<name>A0A2P2N4B2_RHIMU</name>
<reference evidence="1" key="1">
    <citation type="submission" date="2018-02" db="EMBL/GenBank/DDBJ databases">
        <title>Rhizophora mucronata_Transcriptome.</title>
        <authorList>
            <person name="Meera S.P."/>
            <person name="Sreeshan A."/>
            <person name="Augustine A."/>
        </authorList>
    </citation>
    <scope>NUCLEOTIDE SEQUENCE</scope>
    <source>
        <tissue evidence="1">Leaf</tissue>
    </source>
</reference>
<dbReference type="AlphaFoldDB" id="A0A2P2N4B2"/>